<dbReference type="InterPro" id="IPR000182">
    <property type="entry name" value="GNAT_dom"/>
</dbReference>
<dbReference type="PROSITE" id="PS51186">
    <property type="entry name" value="GNAT"/>
    <property type="match status" value="1"/>
</dbReference>
<name>A0ABP6T876_9ACTN</name>
<feature type="domain" description="N-acetyltransferase" evidence="3">
    <location>
        <begin position="2"/>
        <end position="151"/>
    </location>
</feature>
<sequence>MIDILPVAAADAGELLTLQRAAYVTEARLYGDPNLPPLVQTLAELESELAGSLALKAVAGHRIVGAVRARVEDGTVHVGRLTVAPDQQGRGVGSRLLDAIEQASGVAAAALFTGHLSEGNLRLYIRHGYVETHRTALRPGVDLVHLRKDLGAWTSS</sequence>
<dbReference type="SUPFAM" id="SSF55729">
    <property type="entry name" value="Acyl-CoA N-acyltransferases (Nat)"/>
    <property type="match status" value="1"/>
</dbReference>
<comment type="caution">
    <text evidence="4">The sequence shown here is derived from an EMBL/GenBank/DDBJ whole genome shotgun (WGS) entry which is preliminary data.</text>
</comment>
<reference evidence="5" key="1">
    <citation type="journal article" date="2019" name="Int. J. Syst. Evol. Microbiol.">
        <title>The Global Catalogue of Microorganisms (GCM) 10K type strain sequencing project: providing services to taxonomists for standard genome sequencing and annotation.</title>
        <authorList>
            <consortium name="The Broad Institute Genomics Platform"/>
            <consortium name="The Broad Institute Genome Sequencing Center for Infectious Disease"/>
            <person name="Wu L."/>
            <person name="Ma J."/>
        </authorList>
    </citation>
    <scope>NUCLEOTIDE SEQUENCE [LARGE SCALE GENOMIC DNA]</scope>
    <source>
        <strain evidence="5">JCM 9458</strain>
    </source>
</reference>
<evidence type="ECO:0000313" key="5">
    <source>
        <dbReference type="Proteomes" id="UP001501676"/>
    </source>
</evidence>
<dbReference type="InterPro" id="IPR050832">
    <property type="entry name" value="Bact_Acetyltransf"/>
</dbReference>
<dbReference type="Pfam" id="PF13673">
    <property type="entry name" value="Acetyltransf_10"/>
    <property type="match status" value="1"/>
</dbReference>
<dbReference type="CDD" id="cd04301">
    <property type="entry name" value="NAT_SF"/>
    <property type="match status" value="1"/>
</dbReference>
<accession>A0ABP6T876</accession>
<dbReference type="RefSeq" id="WP_345731936.1">
    <property type="nucleotide sequence ID" value="NZ_BAAAYN010000044.1"/>
</dbReference>
<dbReference type="Gene3D" id="3.40.630.30">
    <property type="match status" value="1"/>
</dbReference>
<protein>
    <submittedName>
        <fullName evidence="4">GNAT family N-acetyltransferase</fullName>
    </submittedName>
</protein>
<dbReference type="Proteomes" id="UP001501676">
    <property type="component" value="Unassembled WGS sequence"/>
</dbReference>
<dbReference type="EMBL" id="BAAAYN010000044">
    <property type="protein sequence ID" value="GAA3394386.1"/>
    <property type="molecule type" value="Genomic_DNA"/>
</dbReference>
<evidence type="ECO:0000256" key="2">
    <source>
        <dbReference type="ARBA" id="ARBA00023315"/>
    </source>
</evidence>
<evidence type="ECO:0000313" key="4">
    <source>
        <dbReference type="EMBL" id="GAA3394386.1"/>
    </source>
</evidence>
<organism evidence="4 5">
    <name type="scientific">Cryptosporangium minutisporangium</name>
    <dbReference type="NCBI Taxonomy" id="113569"/>
    <lineage>
        <taxon>Bacteria</taxon>
        <taxon>Bacillati</taxon>
        <taxon>Actinomycetota</taxon>
        <taxon>Actinomycetes</taxon>
        <taxon>Cryptosporangiales</taxon>
        <taxon>Cryptosporangiaceae</taxon>
        <taxon>Cryptosporangium</taxon>
    </lineage>
</organism>
<dbReference type="PANTHER" id="PTHR43877:SF2">
    <property type="entry name" value="AMINOALKYLPHOSPHONATE N-ACETYLTRANSFERASE-RELATED"/>
    <property type="match status" value="1"/>
</dbReference>
<evidence type="ECO:0000256" key="1">
    <source>
        <dbReference type="ARBA" id="ARBA00022679"/>
    </source>
</evidence>
<keyword evidence="1" id="KW-0808">Transferase</keyword>
<dbReference type="InterPro" id="IPR016181">
    <property type="entry name" value="Acyl_CoA_acyltransferase"/>
</dbReference>
<keyword evidence="5" id="KW-1185">Reference proteome</keyword>
<dbReference type="PANTHER" id="PTHR43877">
    <property type="entry name" value="AMINOALKYLPHOSPHONATE N-ACETYLTRANSFERASE-RELATED-RELATED"/>
    <property type="match status" value="1"/>
</dbReference>
<keyword evidence="2" id="KW-0012">Acyltransferase</keyword>
<evidence type="ECO:0000259" key="3">
    <source>
        <dbReference type="PROSITE" id="PS51186"/>
    </source>
</evidence>
<gene>
    <name evidence="4" type="ORF">GCM10020369_63610</name>
</gene>
<proteinExistence type="predicted"/>